<dbReference type="GO" id="GO:0005737">
    <property type="term" value="C:cytoplasm"/>
    <property type="evidence" value="ECO:0007669"/>
    <property type="project" value="TreeGrafter"/>
</dbReference>
<evidence type="ECO:0000256" key="4">
    <source>
        <dbReference type="ARBA" id="ARBA00023004"/>
    </source>
</evidence>
<keyword evidence="6" id="KW-1185">Reference proteome</keyword>
<dbReference type="EMBL" id="JABCKI010005875">
    <property type="protein sequence ID" value="KAG5636949.1"/>
    <property type="molecule type" value="Genomic_DNA"/>
</dbReference>
<keyword evidence="3" id="KW-0223">Dioxygenase</keyword>
<protein>
    <submittedName>
        <fullName evidence="5">Uncharacterized protein</fullName>
    </submittedName>
</protein>
<reference evidence="5" key="1">
    <citation type="submission" date="2021-02" db="EMBL/GenBank/DDBJ databases">
        <authorList>
            <person name="Nieuwenhuis M."/>
            <person name="Van De Peppel L.J.J."/>
        </authorList>
    </citation>
    <scope>NUCLEOTIDE SEQUENCE</scope>
    <source>
        <strain evidence="5">D49</strain>
    </source>
</reference>
<dbReference type="PANTHER" id="PTHR30468">
    <property type="entry name" value="ALPHA-KETOGLUTARATE-DEPENDENT SULFONATE DIOXYGENASE"/>
    <property type="match status" value="1"/>
</dbReference>
<dbReference type="OrthoDB" id="10257314at2759"/>
<dbReference type="GO" id="GO:0016706">
    <property type="term" value="F:2-oxoglutarate-dependent dioxygenase activity"/>
    <property type="evidence" value="ECO:0007669"/>
    <property type="project" value="TreeGrafter"/>
</dbReference>
<comment type="similarity">
    <text evidence="1">Belongs to the TfdA dioxygenase family.</text>
</comment>
<keyword evidence="2" id="KW-0479">Metal-binding</keyword>
<name>A0A9P7FTU5_9AGAR</name>
<dbReference type="PANTHER" id="PTHR30468:SF9">
    <property type="entry name" value="ALPHA-KETOGLUTARATE-DEPENDENT TAURINE DIOXYGENASE (AFU_ORTHOLOGUE AFUA_3G01010)"/>
    <property type="match status" value="1"/>
</dbReference>
<keyword evidence="3" id="KW-0560">Oxidoreductase</keyword>
<accession>A0A9P7FTU5</accession>
<keyword evidence="4" id="KW-0408">Iron</keyword>
<dbReference type="AlphaFoldDB" id="A0A9P7FTU5"/>
<proteinExistence type="inferred from homology"/>
<sequence length="111" mass="12094">MAPVATPQQSAPAEVGLKASEGKVFNPFYSPSIGDDGDNTYQYSQFKPSFPNLLWEPLVELEVTERGLSADPSKKSLFDAAQKVNHLTPAIGTEIVGLDLRQLSESQKDEL</sequence>
<evidence type="ECO:0000256" key="2">
    <source>
        <dbReference type="ARBA" id="ARBA00022723"/>
    </source>
</evidence>
<dbReference type="Proteomes" id="UP000717328">
    <property type="component" value="Unassembled WGS sequence"/>
</dbReference>
<evidence type="ECO:0000256" key="3">
    <source>
        <dbReference type="ARBA" id="ARBA00022964"/>
    </source>
</evidence>
<gene>
    <name evidence="5" type="ORF">H0H81_006297</name>
</gene>
<organism evidence="5 6">
    <name type="scientific">Sphagnurus paluster</name>
    <dbReference type="NCBI Taxonomy" id="117069"/>
    <lineage>
        <taxon>Eukaryota</taxon>
        <taxon>Fungi</taxon>
        <taxon>Dikarya</taxon>
        <taxon>Basidiomycota</taxon>
        <taxon>Agaricomycotina</taxon>
        <taxon>Agaricomycetes</taxon>
        <taxon>Agaricomycetidae</taxon>
        <taxon>Agaricales</taxon>
        <taxon>Tricholomatineae</taxon>
        <taxon>Lyophyllaceae</taxon>
        <taxon>Sphagnurus</taxon>
    </lineage>
</organism>
<reference evidence="5" key="2">
    <citation type="submission" date="2021-10" db="EMBL/GenBank/DDBJ databases">
        <title>Phylogenomics reveals ancestral predisposition of the termite-cultivated fungus Termitomyces towards a domesticated lifestyle.</title>
        <authorList>
            <person name="Auxier B."/>
            <person name="Grum-Grzhimaylo A."/>
            <person name="Cardenas M.E."/>
            <person name="Lodge J.D."/>
            <person name="Laessoe T."/>
            <person name="Pedersen O."/>
            <person name="Smith M.E."/>
            <person name="Kuyper T.W."/>
            <person name="Franco-Molano E.A."/>
            <person name="Baroni T.J."/>
            <person name="Aanen D.K."/>
        </authorList>
    </citation>
    <scope>NUCLEOTIDE SEQUENCE</scope>
    <source>
        <strain evidence="5">D49</strain>
    </source>
</reference>
<dbReference type="InterPro" id="IPR051323">
    <property type="entry name" value="AtsK-like"/>
</dbReference>
<evidence type="ECO:0000256" key="1">
    <source>
        <dbReference type="ARBA" id="ARBA00005896"/>
    </source>
</evidence>
<dbReference type="GO" id="GO:0046872">
    <property type="term" value="F:metal ion binding"/>
    <property type="evidence" value="ECO:0007669"/>
    <property type="project" value="UniProtKB-KW"/>
</dbReference>
<evidence type="ECO:0000313" key="5">
    <source>
        <dbReference type="EMBL" id="KAG5636949.1"/>
    </source>
</evidence>
<evidence type="ECO:0000313" key="6">
    <source>
        <dbReference type="Proteomes" id="UP000717328"/>
    </source>
</evidence>
<comment type="caution">
    <text evidence="5">The sequence shown here is derived from an EMBL/GenBank/DDBJ whole genome shotgun (WGS) entry which is preliminary data.</text>
</comment>